<feature type="domain" description="HTH marR-type" evidence="2">
    <location>
        <begin position="47"/>
        <end position="183"/>
    </location>
</feature>
<comment type="caution">
    <text evidence="3">The sequence shown here is derived from an EMBL/GenBank/DDBJ whole genome shotgun (WGS) entry which is preliminary data.</text>
</comment>
<reference evidence="3" key="1">
    <citation type="submission" date="2021-01" db="EMBL/GenBank/DDBJ databases">
        <title>KCTC 19127 draft genome.</title>
        <authorList>
            <person name="An D."/>
        </authorList>
    </citation>
    <scope>NUCLEOTIDE SEQUENCE</scope>
    <source>
        <strain evidence="3">KCTC 19127</strain>
    </source>
</reference>
<proteinExistence type="predicted"/>
<dbReference type="GO" id="GO:0003700">
    <property type="term" value="F:DNA-binding transcription factor activity"/>
    <property type="evidence" value="ECO:0007669"/>
    <property type="project" value="InterPro"/>
</dbReference>
<accession>A0A938YQU6</accession>
<gene>
    <name evidence="3" type="ORF">JL107_14905</name>
</gene>
<dbReference type="GO" id="GO:0006950">
    <property type="term" value="P:response to stress"/>
    <property type="evidence" value="ECO:0007669"/>
    <property type="project" value="TreeGrafter"/>
</dbReference>
<dbReference type="Pfam" id="PF01047">
    <property type="entry name" value="MarR"/>
    <property type="match status" value="1"/>
</dbReference>
<feature type="region of interest" description="Disordered" evidence="1">
    <location>
        <begin position="1"/>
        <end position="35"/>
    </location>
</feature>
<dbReference type="PANTHER" id="PTHR33164:SF99">
    <property type="entry name" value="MARR FAMILY REGULATORY PROTEIN"/>
    <property type="match status" value="1"/>
</dbReference>
<dbReference type="SMART" id="SM00347">
    <property type="entry name" value="HTH_MARR"/>
    <property type="match status" value="1"/>
</dbReference>
<dbReference type="RefSeq" id="WP_205257852.1">
    <property type="nucleotide sequence ID" value="NZ_BAAAPV010000005.1"/>
</dbReference>
<dbReference type="PROSITE" id="PS50995">
    <property type="entry name" value="HTH_MARR_2"/>
    <property type="match status" value="1"/>
</dbReference>
<evidence type="ECO:0000259" key="2">
    <source>
        <dbReference type="PROSITE" id="PS50995"/>
    </source>
</evidence>
<dbReference type="AlphaFoldDB" id="A0A938YQU6"/>
<organism evidence="3 4">
    <name type="scientific">Nakamurella flavida</name>
    <dbReference type="NCBI Taxonomy" id="363630"/>
    <lineage>
        <taxon>Bacteria</taxon>
        <taxon>Bacillati</taxon>
        <taxon>Actinomycetota</taxon>
        <taxon>Actinomycetes</taxon>
        <taxon>Nakamurellales</taxon>
        <taxon>Nakamurellaceae</taxon>
        <taxon>Nakamurella</taxon>
    </lineage>
</organism>
<keyword evidence="4" id="KW-1185">Reference proteome</keyword>
<dbReference type="SUPFAM" id="SSF46785">
    <property type="entry name" value="Winged helix' DNA-binding domain"/>
    <property type="match status" value="1"/>
</dbReference>
<protein>
    <submittedName>
        <fullName evidence="3">MarR family transcriptional regulator</fullName>
    </submittedName>
</protein>
<sequence>MKSPTEDLRPDPADPADPADCDCASGDGTPSGLSDADACTRWLTGDEQEAWKGAVALALLLPGPLDAQLQRDSGLSLFEYLVLSSLSMRPDLTTAMSDLARLANGSLTRLSNVARRLENRGLMTRRPAPDDGRTTLATLTAAGLRTVQEAAPGHVRAVREVLVDRLDADQLRTLAEIGALLADPAPGGQAGTRDAGGADGPGPSC</sequence>
<dbReference type="InterPro" id="IPR000835">
    <property type="entry name" value="HTH_MarR-typ"/>
</dbReference>
<dbReference type="Proteomes" id="UP000663801">
    <property type="component" value="Unassembled WGS sequence"/>
</dbReference>
<dbReference type="PANTHER" id="PTHR33164">
    <property type="entry name" value="TRANSCRIPTIONAL REGULATOR, MARR FAMILY"/>
    <property type="match status" value="1"/>
</dbReference>
<dbReference type="InterPro" id="IPR039422">
    <property type="entry name" value="MarR/SlyA-like"/>
</dbReference>
<dbReference type="EMBL" id="JAERWL010000012">
    <property type="protein sequence ID" value="MBM9477739.1"/>
    <property type="molecule type" value="Genomic_DNA"/>
</dbReference>
<evidence type="ECO:0000256" key="1">
    <source>
        <dbReference type="SAM" id="MobiDB-lite"/>
    </source>
</evidence>
<dbReference type="Gene3D" id="1.10.10.10">
    <property type="entry name" value="Winged helix-like DNA-binding domain superfamily/Winged helix DNA-binding domain"/>
    <property type="match status" value="1"/>
</dbReference>
<feature type="compositionally biased region" description="Basic and acidic residues" evidence="1">
    <location>
        <begin position="1"/>
        <end position="12"/>
    </location>
</feature>
<feature type="region of interest" description="Disordered" evidence="1">
    <location>
        <begin position="183"/>
        <end position="205"/>
    </location>
</feature>
<name>A0A938YQU6_9ACTN</name>
<dbReference type="InterPro" id="IPR036390">
    <property type="entry name" value="WH_DNA-bd_sf"/>
</dbReference>
<dbReference type="InterPro" id="IPR036388">
    <property type="entry name" value="WH-like_DNA-bd_sf"/>
</dbReference>
<evidence type="ECO:0000313" key="4">
    <source>
        <dbReference type="Proteomes" id="UP000663801"/>
    </source>
</evidence>
<evidence type="ECO:0000313" key="3">
    <source>
        <dbReference type="EMBL" id="MBM9477739.1"/>
    </source>
</evidence>